<dbReference type="RefSeq" id="WP_109570080.1">
    <property type="nucleotide sequence ID" value="NZ_CP029463.1"/>
</dbReference>
<evidence type="ECO:0000313" key="3">
    <source>
        <dbReference type="Proteomes" id="UP000245429"/>
    </source>
</evidence>
<gene>
    <name evidence="2" type="ORF">DI487_13330</name>
</gene>
<dbReference type="InterPro" id="IPR001387">
    <property type="entry name" value="Cro/C1-type_HTH"/>
</dbReference>
<reference evidence="2 3" key="1">
    <citation type="submission" date="2018-05" db="EMBL/GenBank/DDBJ databases">
        <title>Flavobacterium sp. MEBiC07310.</title>
        <authorList>
            <person name="Baek K."/>
        </authorList>
    </citation>
    <scope>NUCLEOTIDE SEQUENCE [LARGE SCALE GENOMIC DNA]</scope>
    <source>
        <strain evidence="2 3">MEBiC07310</strain>
    </source>
</reference>
<evidence type="ECO:0000259" key="1">
    <source>
        <dbReference type="PROSITE" id="PS50943"/>
    </source>
</evidence>
<dbReference type="PROSITE" id="PS50943">
    <property type="entry name" value="HTH_CROC1"/>
    <property type="match status" value="1"/>
</dbReference>
<evidence type="ECO:0000313" key="2">
    <source>
        <dbReference type="EMBL" id="AWM14742.1"/>
    </source>
</evidence>
<sequence>MLDFSSALYKILGDRIKDRRDSLGMSQTNLSEELKDLKRASISNIEKGRQHPPLDTIYRLCEALRLDIHTILPTYSEVLDYIEKNNSDNKIERFLDSLDVEDKLTFEKIKNLLNKDKK</sequence>
<name>A0A2U8QX02_9FLAO</name>
<dbReference type="Gene3D" id="1.10.260.40">
    <property type="entry name" value="lambda repressor-like DNA-binding domains"/>
    <property type="match status" value="1"/>
</dbReference>
<dbReference type="SMART" id="SM00530">
    <property type="entry name" value="HTH_XRE"/>
    <property type="match status" value="1"/>
</dbReference>
<dbReference type="EMBL" id="CP029463">
    <property type="protein sequence ID" value="AWM14742.1"/>
    <property type="molecule type" value="Genomic_DNA"/>
</dbReference>
<proteinExistence type="predicted"/>
<dbReference type="AlphaFoldDB" id="A0A2U8QX02"/>
<dbReference type="Pfam" id="PF01381">
    <property type="entry name" value="HTH_3"/>
    <property type="match status" value="1"/>
</dbReference>
<accession>A0A2U8QX02</accession>
<dbReference type="Proteomes" id="UP000245429">
    <property type="component" value="Chromosome"/>
</dbReference>
<dbReference type="GO" id="GO:0003677">
    <property type="term" value="F:DNA binding"/>
    <property type="evidence" value="ECO:0007669"/>
    <property type="project" value="InterPro"/>
</dbReference>
<protein>
    <recommendedName>
        <fullName evidence="1">HTH cro/C1-type domain-containing protein</fullName>
    </recommendedName>
</protein>
<dbReference type="KEGG" id="fse:DI487_13330"/>
<dbReference type="InterPro" id="IPR010982">
    <property type="entry name" value="Lambda_DNA-bd_dom_sf"/>
</dbReference>
<feature type="domain" description="HTH cro/C1-type" evidence="1">
    <location>
        <begin position="16"/>
        <end position="71"/>
    </location>
</feature>
<dbReference type="OrthoDB" id="2627663at2"/>
<keyword evidence="3" id="KW-1185">Reference proteome</keyword>
<dbReference type="CDD" id="cd00093">
    <property type="entry name" value="HTH_XRE"/>
    <property type="match status" value="1"/>
</dbReference>
<organism evidence="2 3">
    <name type="scientific">Flavobacterium sediminis</name>
    <dbReference type="NCBI Taxonomy" id="2201181"/>
    <lineage>
        <taxon>Bacteria</taxon>
        <taxon>Pseudomonadati</taxon>
        <taxon>Bacteroidota</taxon>
        <taxon>Flavobacteriia</taxon>
        <taxon>Flavobacteriales</taxon>
        <taxon>Flavobacteriaceae</taxon>
        <taxon>Flavobacterium</taxon>
    </lineage>
</organism>
<dbReference type="SUPFAM" id="SSF47413">
    <property type="entry name" value="lambda repressor-like DNA-binding domains"/>
    <property type="match status" value="1"/>
</dbReference>